<dbReference type="PANTHER" id="PTHR42760">
    <property type="entry name" value="SHORT-CHAIN DEHYDROGENASES/REDUCTASES FAMILY MEMBER"/>
    <property type="match status" value="1"/>
</dbReference>
<sequence>MEVNTLFSLQNKVILVTGSSGGLGSAIVSAMQAHGAKVIASDLNNHNKPQSGVDFIPCDLSRNEDIDQLVERAKALHGRIDVLVSNAGIQGPAGPIGGATDDDWDAVMSINLKSALRLCSALLPDMAERGQGSVILMSSIAGVRGNKAIGLYGLSKAGLAQLARNLAVEWGPKGIRVNCISPGLIRTPLATELLENAPFMERRLSLTPLRRVGEPEEIAGVAVMLASKAGGFISGQNIVVDGGTTISDGS</sequence>
<dbReference type="PRINTS" id="PR00080">
    <property type="entry name" value="SDRFAMILY"/>
</dbReference>
<dbReference type="EMBL" id="JAEMNX010000015">
    <property type="protein sequence ID" value="MBJ7538634.1"/>
    <property type="molecule type" value="Genomic_DNA"/>
</dbReference>
<evidence type="ECO:0000313" key="2">
    <source>
        <dbReference type="EMBL" id="MBJ7538634.1"/>
    </source>
</evidence>
<comment type="similarity">
    <text evidence="1">Belongs to the short-chain dehydrogenases/reductases (SDR) family.</text>
</comment>
<protein>
    <submittedName>
        <fullName evidence="2">SDR family oxidoreductase</fullName>
    </submittedName>
</protein>
<dbReference type="PRINTS" id="PR00081">
    <property type="entry name" value="GDHRDH"/>
</dbReference>
<dbReference type="SUPFAM" id="SSF51735">
    <property type="entry name" value="NAD(P)-binding Rossmann-fold domains"/>
    <property type="match status" value="1"/>
</dbReference>
<comment type="caution">
    <text evidence="2">The sequence shown here is derived from an EMBL/GenBank/DDBJ whole genome shotgun (WGS) entry which is preliminary data.</text>
</comment>
<dbReference type="Gene3D" id="3.40.50.720">
    <property type="entry name" value="NAD(P)-binding Rossmann-like Domain"/>
    <property type="match status" value="1"/>
</dbReference>
<dbReference type="NCBIfam" id="NF005559">
    <property type="entry name" value="PRK07231.1"/>
    <property type="match status" value="1"/>
</dbReference>
<dbReference type="RefSeq" id="WP_199469043.1">
    <property type="nucleotide sequence ID" value="NZ_JAEMNX010000015.1"/>
</dbReference>
<evidence type="ECO:0000313" key="3">
    <source>
        <dbReference type="Proteomes" id="UP000628710"/>
    </source>
</evidence>
<dbReference type="Proteomes" id="UP000628710">
    <property type="component" value="Unassembled WGS sequence"/>
</dbReference>
<gene>
    <name evidence="2" type="ORF">I8J31_13190</name>
</gene>
<dbReference type="GO" id="GO:0016616">
    <property type="term" value="F:oxidoreductase activity, acting on the CH-OH group of donors, NAD or NADP as acceptor"/>
    <property type="evidence" value="ECO:0007669"/>
    <property type="project" value="TreeGrafter"/>
</dbReference>
<evidence type="ECO:0000256" key="1">
    <source>
        <dbReference type="ARBA" id="ARBA00006484"/>
    </source>
</evidence>
<dbReference type="CDD" id="cd05233">
    <property type="entry name" value="SDR_c"/>
    <property type="match status" value="1"/>
</dbReference>
<accession>A0A934JRB9</accession>
<dbReference type="AlphaFoldDB" id="A0A934JRB9"/>
<keyword evidence="3" id="KW-1185">Reference proteome</keyword>
<name>A0A934JRB9_9GAMM</name>
<reference evidence="2" key="1">
    <citation type="submission" date="2020-12" db="EMBL/GenBank/DDBJ databases">
        <title>Marinomonas arctica sp. nov., a psychrotolerant bacterium isolated from the Arctic.</title>
        <authorList>
            <person name="Zhang Y."/>
        </authorList>
    </citation>
    <scope>NUCLEOTIDE SEQUENCE</scope>
    <source>
        <strain evidence="2">C1424</strain>
    </source>
</reference>
<dbReference type="FunFam" id="3.40.50.720:FF:000084">
    <property type="entry name" value="Short-chain dehydrogenase reductase"/>
    <property type="match status" value="1"/>
</dbReference>
<dbReference type="InterPro" id="IPR002347">
    <property type="entry name" value="SDR_fam"/>
</dbReference>
<organism evidence="2 3">
    <name type="scientific">Marinomonas transparens</name>
    <dbReference type="NCBI Taxonomy" id="2795388"/>
    <lineage>
        <taxon>Bacteria</taxon>
        <taxon>Pseudomonadati</taxon>
        <taxon>Pseudomonadota</taxon>
        <taxon>Gammaproteobacteria</taxon>
        <taxon>Oceanospirillales</taxon>
        <taxon>Oceanospirillaceae</taxon>
        <taxon>Marinomonas</taxon>
    </lineage>
</organism>
<proteinExistence type="inferred from homology"/>
<dbReference type="Pfam" id="PF13561">
    <property type="entry name" value="adh_short_C2"/>
    <property type="match status" value="1"/>
</dbReference>
<dbReference type="InterPro" id="IPR036291">
    <property type="entry name" value="NAD(P)-bd_dom_sf"/>
</dbReference>